<dbReference type="EMBL" id="QGKW02001940">
    <property type="protein sequence ID" value="KAF2559131.1"/>
    <property type="molecule type" value="Genomic_DNA"/>
</dbReference>
<evidence type="ECO:0000256" key="1">
    <source>
        <dbReference type="SAM" id="MobiDB-lite"/>
    </source>
</evidence>
<accession>A0A8S9HIM7</accession>
<dbReference type="AlphaFoldDB" id="A0A8S9HIM7"/>
<evidence type="ECO:0000313" key="2">
    <source>
        <dbReference type="EMBL" id="KAF2547258.1"/>
    </source>
</evidence>
<proteinExistence type="predicted"/>
<dbReference type="EMBL" id="QGKY02001925">
    <property type="protein sequence ID" value="KAF2547258.1"/>
    <property type="molecule type" value="Genomic_DNA"/>
</dbReference>
<name>A0A8S9HIM7_BRACR</name>
<organism evidence="3 4">
    <name type="scientific">Brassica cretica</name>
    <name type="common">Mustard</name>
    <dbReference type="NCBI Taxonomy" id="69181"/>
    <lineage>
        <taxon>Eukaryota</taxon>
        <taxon>Viridiplantae</taxon>
        <taxon>Streptophyta</taxon>
        <taxon>Embryophyta</taxon>
        <taxon>Tracheophyta</taxon>
        <taxon>Spermatophyta</taxon>
        <taxon>Magnoliopsida</taxon>
        <taxon>eudicotyledons</taxon>
        <taxon>Gunneridae</taxon>
        <taxon>Pentapetalae</taxon>
        <taxon>rosids</taxon>
        <taxon>malvids</taxon>
        <taxon>Brassicales</taxon>
        <taxon>Brassicaceae</taxon>
        <taxon>Brassiceae</taxon>
        <taxon>Brassica</taxon>
    </lineage>
</organism>
<reference evidence="3" key="1">
    <citation type="submission" date="2019-12" db="EMBL/GenBank/DDBJ databases">
        <title>Genome sequencing and annotation of Brassica cretica.</title>
        <authorList>
            <person name="Studholme D.J."/>
            <person name="Sarris P.F."/>
        </authorList>
    </citation>
    <scope>NUCLEOTIDE SEQUENCE</scope>
    <source>
        <strain evidence="3">PFS-001/15</strain>
        <strain evidence="2">PFS-102/07</strain>
        <tissue evidence="3">Leaf</tissue>
    </source>
</reference>
<comment type="caution">
    <text evidence="3">The sequence shown here is derived from an EMBL/GenBank/DDBJ whole genome shotgun (WGS) entry which is preliminary data.</text>
</comment>
<dbReference type="Proteomes" id="UP000712281">
    <property type="component" value="Unassembled WGS sequence"/>
</dbReference>
<feature type="compositionally biased region" description="Basic and acidic residues" evidence="1">
    <location>
        <begin position="11"/>
        <end position="20"/>
    </location>
</feature>
<gene>
    <name evidence="3" type="ORF">F2Q68_00013828</name>
    <name evidence="2" type="ORF">F2Q70_00020286</name>
</gene>
<protein>
    <submittedName>
        <fullName evidence="3">Uncharacterized protein</fullName>
    </submittedName>
</protein>
<sequence length="55" mass="6396">MGSVKVNRERRRGEGGREVTEVDGYPQTDGETIRDLRWIPVQRDGRADFGKVTWY</sequence>
<evidence type="ECO:0000313" key="4">
    <source>
        <dbReference type="Proteomes" id="UP000712281"/>
    </source>
</evidence>
<evidence type="ECO:0000313" key="3">
    <source>
        <dbReference type="EMBL" id="KAF2559131.1"/>
    </source>
</evidence>
<feature type="region of interest" description="Disordered" evidence="1">
    <location>
        <begin position="1"/>
        <end position="27"/>
    </location>
</feature>